<dbReference type="GO" id="GO:0016052">
    <property type="term" value="P:carbohydrate catabolic process"/>
    <property type="evidence" value="ECO:0007669"/>
    <property type="project" value="TreeGrafter"/>
</dbReference>
<dbReference type="InterPro" id="IPR017853">
    <property type="entry name" value="GH"/>
</dbReference>
<evidence type="ECO:0000256" key="2">
    <source>
        <dbReference type="SAM" id="MobiDB-lite"/>
    </source>
</evidence>
<dbReference type="Gene3D" id="3.20.20.80">
    <property type="entry name" value="Glycosidases"/>
    <property type="match status" value="1"/>
</dbReference>
<dbReference type="PROSITE" id="PS51904">
    <property type="entry name" value="GLYCOSYL_HYDROL_F25_2"/>
    <property type="match status" value="1"/>
</dbReference>
<accession>A0A1Y6K6G3</accession>
<feature type="region of interest" description="Disordered" evidence="2">
    <location>
        <begin position="277"/>
        <end position="316"/>
    </location>
</feature>
<dbReference type="GO" id="GO:0003796">
    <property type="term" value="F:lysozyme activity"/>
    <property type="evidence" value="ECO:0007669"/>
    <property type="project" value="InterPro"/>
</dbReference>
<evidence type="ECO:0008006" key="5">
    <source>
        <dbReference type="Google" id="ProtNLM"/>
    </source>
</evidence>
<sequence>MTLTATAINPVQDAALIVDQAVFALPGDEDSDDSQLPFGIDISRYNTSADGKKRVNFDTIAAHDPFVSFIGIRVGISWGYQDPWFNFYFSEAQRINRVIFPYHVLYPGEDAARQMDNFFRILGNANLDITPLVLDLELDHGLTLSKITQTTINALNIIYRRTDRTPFIYSRALWVNRFLNVAALPPVLWWLAQYKVSLPFPLYTPEKDPPPLLPIGVNTWLIHQTTQRGPSIGAPALYYMDYNRFNGTTSQLLEFIHGASNLKPVTCPLDDLPCTGGKFQQPGQGNNKNPVHRTQLKAEDPRPPSPAQAPGQSLMPSWLIHKGNFSKFKG</sequence>
<dbReference type="RefSeq" id="WP_087861557.1">
    <property type="nucleotide sequence ID" value="NZ_LT859958.1"/>
</dbReference>
<dbReference type="AlphaFoldDB" id="A0A1Y6K6G3"/>
<evidence type="ECO:0000313" key="3">
    <source>
        <dbReference type="EMBL" id="SMX53630.1"/>
    </source>
</evidence>
<protein>
    <recommendedName>
        <fullName evidence="5">Lysozyme</fullName>
    </recommendedName>
</protein>
<keyword evidence="4" id="KW-1185">Reference proteome</keyword>
<dbReference type="KEGG" id="abat:CFX1CAM_0564"/>
<comment type="similarity">
    <text evidence="1">Belongs to the glycosyl hydrolase 25 family.</text>
</comment>
<evidence type="ECO:0000256" key="1">
    <source>
        <dbReference type="ARBA" id="ARBA00010646"/>
    </source>
</evidence>
<dbReference type="Pfam" id="PF01183">
    <property type="entry name" value="Glyco_hydro_25"/>
    <property type="match status" value="1"/>
</dbReference>
<dbReference type="OrthoDB" id="9802228at2"/>
<dbReference type="GO" id="GO:0016998">
    <property type="term" value="P:cell wall macromolecule catabolic process"/>
    <property type="evidence" value="ECO:0007669"/>
    <property type="project" value="InterPro"/>
</dbReference>
<dbReference type="InterPro" id="IPR002053">
    <property type="entry name" value="Glyco_hydro_25"/>
</dbReference>
<dbReference type="EMBL" id="LT859958">
    <property type="protein sequence ID" value="SMX53630.1"/>
    <property type="molecule type" value="Genomic_DNA"/>
</dbReference>
<organism evidence="3 4">
    <name type="scientific">Candidatus Brevifilum fermentans</name>
    <dbReference type="NCBI Taxonomy" id="1986204"/>
    <lineage>
        <taxon>Bacteria</taxon>
        <taxon>Bacillati</taxon>
        <taxon>Chloroflexota</taxon>
        <taxon>Anaerolineae</taxon>
        <taxon>Anaerolineales</taxon>
        <taxon>Anaerolineaceae</taxon>
        <taxon>Candidatus Brevifilum</taxon>
    </lineage>
</organism>
<evidence type="ECO:0000313" key="4">
    <source>
        <dbReference type="Proteomes" id="UP000195514"/>
    </source>
</evidence>
<dbReference type="Proteomes" id="UP000195514">
    <property type="component" value="Chromosome I"/>
</dbReference>
<dbReference type="SUPFAM" id="SSF51445">
    <property type="entry name" value="(Trans)glycosidases"/>
    <property type="match status" value="1"/>
</dbReference>
<reference evidence="4" key="1">
    <citation type="submission" date="2017-05" db="EMBL/GenBank/DDBJ databases">
        <authorList>
            <person name="Kirkegaard R."/>
            <person name="Mcilroy J S."/>
        </authorList>
    </citation>
    <scope>NUCLEOTIDE SEQUENCE [LARGE SCALE GENOMIC DNA]</scope>
</reference>
<proteinExistence type="inferred from homology"/>
<gene>
    <name evidence="3" type="ORF">CFX1CAM_0564</name>
</gene>
<dbReference type="PANTHER" id="PTHR34135">
    <property type="entry name" value="LYSOZYME"/>
    <property type="match status" value="1"/>
</dbReference>
<dbReference type="PANTHER" id="PTHR34135:SF2">
    <property type="entry name" value="LYSOZYME"/>
    <property type="match status" value="1"/>
</dbReference>
<name>A0A1Y6K6G3_9CHLR</name>
<dbReference type="GO" id="GO:0009253">
    <property type="term" value="P:peptidoglycan catabolic process"/>
    <property type="evidence" value="ECO:0007669"/>
    <property type="project" value="InterPro"/>
</dbReference>